<keyword evidence="3" id="KW-0768">Sushi</keyword>
<feature type="domain" description="Sushi" evidence="5">
    <location>
        <begin position="580"/>
        <end position="653"/>
    </location>
</feature>
<dbReference type="GO" id="GO:0006979">
    <property type="term" value="P:response to oxidative stress"/>
    <property type="evidence" value="ECO:0007669"/>
    <property type="project" value="InterPro"/>
</dbReference>
<dbReference type="SUPFAM" id="SSF48113">
    <property type="entry name" value="Heme-dependent peroxidases"/>
    <property type="match status" value="1"/>
</dbReference>
<evidence type="ECO:0000256" key="1">
    <source>
        <dbReference type="ARBA" id="ARBA00023157"/>
    </source>
</evidence>
<evidence type="ECO:0000256" key="3">
    <source>
        <dbReference type="PROSITE-ProRule" id="PRU00302"/>
    </source>
</evidence>
<feature type="chain" id="PRO_5019366161" description="Sushi domain-containing protein" evidence="4">
    <location>
        <begin position="37"/>
        <end position="712"/>
    </location>
</feature>
<dbReference type="GO" id="GO:0004601">
    <property type="term" value="F:peroxidase activity"/>
    <property type="evidence" value="ECO:0007669"/>
    <property type="project" value="InterPro"/>
</dbReference>
<evidence type="ECO:0000256" key="2">
    <source>
        <dbReference type="PIRSR" id="PIRSR619791-2"/>
    </source>
</evidence>
<dbReference type="SMART" id="SM00032">
    <property type="entry name" value="CCP"/>
    <property type="match status" value="1"/>
</dbReference>
<proteinExistence type="predicted"/>
<dbReference type="PROSITE" id="PS50923">
    <property type="entry name" value="SUSHI"/>
    <property type="match status" value="1"/>
</dbReference>
<dbReference type="InterPro" id="IPR035976">
    <property type="entry name" value="Sushi/SCR/CCP_sf"/>
</dbReference>
<evidence type="ECO:0000313" key="6">
    <source>
        <dbReference type="EMBL" id="GCB60430.1"/>
    </source>
</evidence>
<evidence type="ECO:0000256" key="4">
    <source>
        <dbReference type="SAM" id="SignalP"/>
    </source>
</evidence>
<comment type="caution">
    <text evidence="3">Lacks conserved residue(s) required for the propagation of feature annotation.</text>
</comment>
<reference evidence="6 7" key="1">
    <citation type="journal article" date="2018" name="Nat. Ecol. Evol.">
        <title>Shark genomes provide insights into elasmobranch evolution and the origin of vertebrates.</title>
        <authorList>
            <person name="Hara Y"/>
            <person name="Yamaguchi K"/>
            <person name="Onimaru K"/>
            <person name="Kadota M"/>
            <person name="Koyanagi M"/>
            <person name="Keeley SD"/>
            <person name="Tatsumi K"/>
            <person name="Tanaka K"/>
            <person name="Motone F"/>
            <person name="Kageyama Y"/>
            <person name="Nozu R"/>
            <person name="Adachi N"/>
            <person name="Nishimura O"/>
            <person name="Nakagawa R"/>
            <person name="Tanegashima C"/>
            <person name="Kiyatake I"/>
            <person name="Matsumoto R"/>
            <person name="Murakumo K"/>
            <person name="Nishida K"/>
            <person name="Terakita A"/>
            <person name="Kuratani S"/>
            <person name="Sato K"/>
            <person name="Hyodo S Kuraku.S."/>
        </authorList>
    </citation>
    <scope>NUCLEOTIDE SEQUENCE [LARGE SCALE GENOMIC DNA]</scope>
</reference>
<dbReference type="Pfam" id="PF03098">
    <property type="entry name" value="An_peroxidase"/>
    <property type="match status" value="2"/>
</dbReference>
<feature type="binding site" description="axial binding residue" evidence="2">
    <location>
        <position position="355"/>
    </location>
    <ligand>
        <name>heme b</name>
        <dbReference type="ChEBI" id="CHEBI:60344"/>
    </ligand>
    <ligandPart>
        <name>Fe</name>
        <dbReference type="ChEBI" id="CHEBI:18248"/>
    </ligandPart>
</feature>
<dbReference type="PANTHER" id="PTHR11475:SF63">
    <property type="entry name" value="EOSINOPHIL PEROXIDASE"/>
    <property type="match status" value="1"/>
</dbReference>
<evidence type="ECO:0000313" key="7">
    <source>
        <dbReference type="Proteomes" id="UP000288216"/>
    </source>
</evidence>
<dbReference type="Gene3D" id="2.10.70.10">
    <property type="entry name" value="Complement Module, domain 1"/>
    <property type="match status" value="1"/>
</dbReference>
<dbReference type="InterPro" id="IPR019791">
    <property type="entry name" value="Haem_peroxidase_animal"/>
</dbReference>
<dbReference type="GO" id="GO:0020037">
    <property type="term" value="F:heme binding"/>
    <property type="evidence" value="ECO:0007669"/>
    <property type="project" value="InterPro"/>
</dbReference>
<dbReference type="PANTHER" id="PTHR11475">
    <property type="entry name" value="OXIDASE/PEROXIDASE"/>
    <property type="match status" value="1"/>
</dbReference>
<keyword evidence="2" id="KW-0479">Metal-binding</keyword>
<dbReference type="InterPro" id="IPR000436">
    <property type="entry name" value="Sushi_SCR_CCP_dom"/>
</dbReference>
<evidence type="ECO:0000259" key="5">
    <source>
        <dbReference type="PROSITE" id="PS50923"/>
    </source>
</evidence>
<dbReference type="OMA" id="ICANTNI"/>
<dbReference type="SUPFAM" id="SSF57535">
    <property type="entry name" value="Complement control module/SCR domain"/>
    <property type="match status" value="1"/>
</dbReference>
<keyword evidence="2" id="KW-0408">Iron</keyword>
<dbReference type="GO" id="GO:0046872">
    <property type="term" value="F:metal ion binding"/>
    <property type="evidence" value="ECO:0007669"/>
    <property type="project" value="UniProtKB-KW"/>
</dbReference>
<dbReference type="Pfam" id="PF00084">
    <property type="entry name" value="Sushi"/>
    <property type="match status" value="1"/>
</dbReference>
<dbReference type="InterPro" id="IPR037120">
    <property type="entry name" value="Haem_peroxidase_sf_animal"/>
</dbReference>
<comment type="caution">
    <text evidence="6">The sequence shown here is derived from an EMBL/GenBank/DDBJ whole genome shotgun (WGS) entry which is preliminary data.</text>
</comment>
<feature type="disulfide bond" evidence="3">
    <location>
        <begin position="624"/>
        <end position="651"/>
    </location>
</feature>
<name>A0A401NHT1_SCYTO</name>
<dbReference type="InterPro" id="IPR010255">
    <property type="entry name" value="Haem_peroxidase_sf"/>
</dbReference>
<feature type="signal peptide" evidence="4">
    <location>
        <begin position="1"/>
        <end position="36"/>
    </location>
</feature>
<dbReference type="AlphaFoldDB" id="A0A401NHT1"/>
<dbReference type="CDD" id="cd00033">
    <property type="entry name" value="CCP"/>
    <property type="match status" value="1"/>
</dbReference>
<dbReference type="OrthoDB" id="823504at2759"/>
<gene>
    <name evidence="6" type="ORF">scyTo_0014169</name>
</gene>
<organism evidence="6 7">
    <name type="scientific">Scyliorhinus torazame</name>
    <name type="common">Cloudy catshark</name>
    <name type="synonym">Catulus torazame</name>
    <dbReference type="NCBI Taxonomy" id="75743"/>
    <lineage>
        <taxon>Eukaryota</taxon>
        <taxon>Metazoa</taxon>
        <taxon>Chordata</taxon>
        <taxon>Craniata</taxon>
        <taxon>Vertebrata</taxon>
        <taxon>Chondrichthyes</taxon>
        <taxon>Elasmobranchii</taxon>
        <taxon>Galeomorphii</taxon>
        <taxon>Galeoidea</taxon>
        <taxon>Carcharhiniformes</taxon>
        <taxon>Scyliorhinidae</taxon>
        <taxon>Scyliorhinus</taxon>
    </lineage>
</organism>
<keyword evidence="7" id="KW-1185">Reference proteome</keyword>
<dbReference type="GO" id="GO:0005615">
    <property type="term" value="C:extracellular space"/>
    <property type="evidence" value="ECO:0007669"/>
    <property type="project" value="TreeGrafter"/>
</dbReference>
<protein>
    <recommendedName>
        <fullName evidence="5">Sushi domain-containing protein</fullName>
    </recommendedName>
</protein>
<dbReference type="STRING" id="75743.A0A401NHT1"/>
<accession>A0A401NHT1</accession>
<dbReference type="Gene3D" id="1.10.640.10">
    <property type="entry name" value="Haem peroxidase domain superfamily, animal type"/>
    <property type="match status" value="2"/>
</dbReference>
<keyword evidence="2" id="KW-0349">Heme</keyword>
<sequence>MPDSYAERVSFRMAPLWSLGMLLAGLFLLQTDGVHADGEEPLGSPFLQRSVREAIEQVDKAYKETRANQKERLSKRSLRSSDLLRFFKHPMAETRIAVRSAEYMESTLRLIQHHVHRVHKRSLNASDLLTPSDLNTIAEVTGCRAIRQPPICKDDCWSNRYRTFTAVCNNRMHPRLGSSNTALTRWLPARYEDGISLPLGWTPGKRVSRYTLPLVRAVSNKILKTSNENVPLDLETTNLFMQWGQWIDHDMSLSDVRVNEQLGVLTFHTVFLREHNRLTRELKRLNPHWSGDTTYLEARKILGAFQQIINHRDYLPLVIGPAATAKYLPAYKGYDESVNPSIANVFSTAVFRFGHLSIQPKLFRFGANYQEHPQFKNMDLHQTFFSPWRLIREGGVDPIMRGLLGKPSKLQTQNKMLPDELREKLFKLTAHLAMDLGSLNLQRSRDHGIPGYNAWRRFCGLSQPKNAYHLFQVLKNRLLTRKLMALYRTPDNIDVWMGGISEPFVKGGKVGPLFACLMGQQFKNLRDGDRFWWENKDIFTVRQRSALAEISMSRIICDNTGIQFLPRDAFKFETFPRGYVNCNQIPKVDLRAWKEDVQVTPCGSIPVVDHGHFSICKSSVRYTCESGFKLVGGDTLTCLSNGQWNIAPPGCEEPQSIGSQVAQNGIGGPTGNCSQPIPVSLSAPKKSAFSAQLNRWEFAMSYPSKSQADLES</sequence>
<keyword evidence="4" id="KW-0732">Signal</keyword>
<keyword evidence="1 3" id="KW-1015">Disulfide bond</keyword>
<dbReference type="PROSITE" id="PS50292">
    <property type="entry name" value="PEROXIDASE_3"/>
    <property type="match status" value="1"/>
</dbReference>
<dbReference type="EMBL" id="BFAA01007505">
    <property type="protein sequence ID" value="GCB60430.1"/>
    <property type="molecule type" value="Genomic_DNA"/>
</dbReference>
<dbReference type="Proteomes" id="UP000288216">
    <property type="component" value="Unassembled WGS sequence"/>
</dbReference>
<dbReference type="FunFam" id="1.10.640.10:FF:000010">
    <property type="entry name" value="Thyroid peroxidase"/>
    <property type="match status" value="1"/>
</dbReference>